<dbReference type="KEGG" id="tng:GSTEN00029361G001"/>
<comment type="similarity">
    <text evidence="2">Belongs to the CYSTM1 family.</text>
</comment>
<dbReference type="EMBL" id="CAAE01014998">
    <property type="protein sequence ID" value="CAG08394.1"/>
    <property type="molecule type" value="Genomic_DNA"/>
</dbReference>
<gene>
    <name evidence="6" type="ORF">GSTENG00029361001</name>
</gene>
<evidence type="ECO:0000256" key="4">
    <source>
        <dbReference type="ARBA" id="ARBA00023136"/>
    </source>
</evidence>
<name>Q4RT88_TETNG</name>
<reference evidence="6" key="2">
    <citation type="submission" date="2004-02" db="EMBL/GenBank/DDBJ databases">
        <authorList>
            <consortium name="Genoscope"/>
            <consortium name="Whitehead Institute Centre for Genome Research"/>
        </authorList>
    </citation>
    <scope>NUCLEOTIDE SEQUENCE</scope>
</reference>
<protein>
    <recommendedName>
        <fullName evidence="3">Cysteine-rich and transmembrane domain-containing protein 1</fullName>
    </recommendedName>
</protein>
<reference evidence="6" key="1">
    <citation type="journal article" date="2004" name="Nature">
        <title>Genome duplication in the teleost fish Tetraodon nigroviridis reveals the early vertebrate proto-karyotype.</title>
        <authorList>
            <person name="Jaillon O."/>
            <person name="Aury J.-M."/>
            <person name="Brunet F."/>
            <person name="Petit J.-L."/>
            <person name="Stange-Thomann N."/>
            <person name="Mauceli E."/>
            <person name="Bouneau L."/>
            <person name="Fischer C."/>
            <person name="Ozouf-Costaz C."/>
            <person name="Bernot A."/>
            <person name="Nicaud S."/>
            <person name="Jaffe D."/>
            <person name="Fisher S."/>
            <person name="Lutfalla G."/>
            <person name="Dossat C."/>
            <person name="Segurens B."/>
            <person name="Dasilva C."/>
            <person name="Salanoubat M."/>
            <person name="Levy M."/>
            <person name="Boudet N."/>
            <person name="Castellano S."/>
            <person name="Anthouard V."/>
            <person name="Jubin C."/>
            <person name="Castelli V."/>
            <person name="Katinka M."/>
            <person name="Vacherie B."/>
            <person name="Biemont C."/>
            <person name="Skalli Z."/>
            <person name="Cattolico L."/>
            <person name="Poulain J."/>
            <person name="De Berardinis V."/>
            <person name="Cruaud C."/>
            <person name="Duprat S."/>
            <person name="Brottier P."/>
            <person name="Coutanceau J.-P."/>
            <person name="Gouzy J."/>
            <person name="Parra G."/>
            <person name="Lardier G."/>
            <person name="Chapple C."/>
            <person name="McKernan K.J."/>
            <person name="McEwan P."/>
            <person name="Bosak S."/>
            <person name="Kellis M."/>
            <person name="Volff J.-N."/>
            <person name="Guigo R."/>
            <person name="Zody M.C."/>
            <person name="Mesirov J."/>
            <person name="Lindblad-Toh K."/>
            <person name="Birren B."/>
            <person name="Nusbaum C."/>
            <person name="Kahn D."/>
            <person name="Robinson-Rechavi M."/>
            <person name="Laudet V."/>
            <person name="Schachter V."/>
            <person name="Quetier F."/>
            <person name="Saurin W."/>
            <person name="Scarpelli C."/>
            <person name="Wincker P."/>
            <person name="Lander E.S."/>
            <person name="Weissenbach J."/>
            <person name="Roest Crollius H."/>
        </authorList>
    </citation>
    <scope>NUCLEOTIDE SEQUENCE [LARGE SCALE GENOMIC DNA]</scope>
</reference>
<feature type="region of interest" description="Disordered" evidence="5">
    <location>
        <begin position="1"/>
        <end position="89"/>
    </location>
</feature>
<dbReference type="AlphaFoldDB" id="Q4RT88"/>
<keyword evidence="4" id="KW-0472">Membrane</keyword>
<feature type="compositionally biased region" description="Pro residues" evidence="5">
    <location>
        <begin position="45"/>
        <end position="61"/>
    </location>
</feature>
<evidence type="ECO:0000313" key="6">
    <source>
        <dbReference type="EMBL" id="CAG08394.1"/>
    </source>
</evidence>
<evidence type="ECO:0000256" key="3">
    <source>
        <dbReference type="ARBA" id="ARBA00013590"/>
    </source>
</evidence>
<dbReference type="InterPro" id="IPR043240">
    <property type="entry name" value="CYSTM1-like"/>
</dbReference>
<feature type="compositionally biased region" description="Low complexity" evidence="5">
    <location>
        <begin position="62"/>
        <end position="73"/>
    </location>
</feature>
<sequence length="159" mass="16800">MNFDQPPPYQSSGPTAPGYPGQLPPQGYPPQANVMQPNAGYSAYPPGPVGPAGPYPGPGQPPYQGYPGQPQYGWQGGPHPGPVYGEPPKNTVYVVEDMRRDDNNTDCLPDRVLCSLLLLLSLGHADIMRSPCVNVLLLPLTTPPPPPPPPSSSHSPDSS</sequence>
<dbReference type="PANTHER" id="PTHR47564">
    <property type="entry name" value="CYSTEINE-RICH AND TRANSMEMBRANE DOMAIN-CONTAINING PROTEIN 1"/>
    <property type="match status" value="1"/>
</dbReference>
<dbReference type="PANTHER" id="PTHR47564:SF1">
    <property type="entry name" value="CYSTEINE-RICH AND TRANSMEMBRANE DOMAIN-CONTAINING PROTEIN 1"/>
    <property type="match status" value="1"/>
</dbReference>
<dbReference type="GO" id="GO:0070062">
    <property type="term" value="C:extracellular exosome"/>
    <property type="evidence" value="ECO:0007669"/>
    <property type="project" value="TreeGrafter"/>
</dbReference>
<proteinExistence type="inferred from homology"/>
<dbReference type="GO" id="GO:0016020">
    <property type="term" value="C:membrane"/>
    <property type="evidence" value="ECO:0007669"/>
    <property type="project" value="UniProtKB-SubCell"/>
</dbReference>
<comment type="subcellular location">
    <subcellularLocation>
        <location evidence="1">Membrane</location>
    </subcellularLocation>
</comment>
<evidence type="ECO:0000256" key="5">
    <source>
        <dbReference type="SAM" id="MobiDB-lite"/>
    </source>
</evidence>
<comment type="caution">
    <text evidence="6">The sequence shown here is derived from an EMBL/GenBank/DDBJ whole genome shotgun (WGS) entry which is preliminary data.</text>
</comment>
<dbReference type="OrthoDB" id="9050143at2759"/>
<accession>Q4RT88</accession>
<evidence type="ECO:0000256" key="2">
    <source>
        <dbReference type="ARBA" id="ARBA00009444"/>
    </source>
</evidence>
<evidence type="ECO:0000256" key="1">
    <source>
        <dbReference type="ARBA" id="ARBA00004370"/>
    </source>
</evidence>
<organism evidence="6">
    <name type="scientific">Tetraodon nigroviridis</name>
    <name type="common">Spotted green pufferfish</name>
    <name type="synonym">Chelonodon nigroviridis</name>
    <dbReference type="NCBI Taxonomy" id="99883"/>
    <lineage>
        <taxon>Eukaryota</taxon>
        <taxon>Metazoa</taxon>
        <taxon>Chordata</taxon>
        <taxon>Craniata</taxon>
        <taxon>Vertebrata</taxon>
        <taxon>Euteleostomi</taxon>
        <taxon>Actinopterygii</taxon>
        <taxon>Neopterygii</taxon>
        <taxon>Teleostei</taxon>
        <taxon>Neoteleostei</taxon>
        <taxon>Acanthomorphata</taxon>
        <taxon>Eupercaria</taxon>
        <taxon>Tetraodontiformes</taxon>
        <taxon>Tetradontoidea</taxon>
        <taxon>Tetraodontidae</taxon>
        <taxon>Tetraodon</taxon>
    </lineage>
</organism>